<dbReference type="OMA" id="WSVKEYL"/>
<dbReference type="CDD" id="cd15832">
    <property type="entry name" value="SNAP"/>
    <property type="match status" value="1"/>
</dbReference>
<comment type="caution">
    <text evidence="8">The sequence shown here is derived from an EMBL/GenBank/DDBJ whole genome shotgun (WGS) entry which is preliminary data.</text>
</comment>
<evidence type="ECO:0000313" key="8">
    <source>
        <dbReference type="EMBL" id="KEZ43765.1"/>
    </source>
</evidence>
<dbReference type="VEuPathDB" id="FungiDB:SAPIO_CDS3908"/>
<keyword evidence="3 7" id="KW-0813">Transport</keyword>
<reference evidence="8 9" key="1">
    <citation type="journal article" date="2014" name="Genome Announc.">
        <title>Draft genome sequence of the pathogenic fungus Scedosporium apiospermum.</title>
        <authorList>
            <person name="Vandeputte P."/>
            <person name="Ghamrawi S."/>
            <person name="Rechenmann M."/>
            <person name="Iltis A."/>
            <person name="Giraud S."/>
            <person name="Fleury M."/>
            <person name="Thornton C."/>
            <person name="Delhaes L."/>
            <person name="Meyer W."/>
            <person name="Papon N."/>
            <person name="Bouchara J.P."/>
        </authorList>
    </citation>
    <scope>NUCLEOTIDE SEQUENCE [LARGE SCALE GENOMIC DNA]</scope>
    <source>
        <strain evidence="8 9">IHEM 14462</strain>
    </source>
</reference>
<dbReference type="SUPFAM" id="SSF48452">
    <property type="entry name" value="TPR-like"/>
    <property type="match status" value="1"/>
</dbReference>
<dbReference type="KEGG" id="sapo:SAPIO_CDS3908"/>
<comment type="similarity">
    <text evidence="2 7">Belongs to the SNAP family.</text>
</comment>
<dbReference type="RefSeq" id="XP_016643564.1">
    <property type="nucleotide sequence ID" value="XM_016786588.1"/>
</dbReference>
<evidence type="ECO:0008006" key="10">
    <source>
        <dbReference type="Google" id="ProtNLM"/>
    </source>
</evidence>
<dbReference type="InterPro" id="IPR011990">
    <property type="entry name" value="TPR-like_helical_dom_sf"/>
</dbReference>
<evidence type="ECO:0000256" key="2">
    <source>
        <dbReference type="ARBA" id="ARBA00010050"/>
    </source>
</evidence>
<dbReference type="GO" id="GO:0035494">
    <property type="term" value="P:SNARE complex disassembly"/>
    <property type="evidence" value="ECO:0007669"/>
    <property type="project" value="TreeGrafter"/>
</dbReference>
<dbReference type="AlphaFoldDB" id="A0A084G8V3"/>
<keyword evidence="6 7" id="KW-0472">Membrane</keyword>
<dbReference type="FunFam" id="1.25.40.10:FF:000049">
    <property type="entry name" value="Alpha-soluble NSF attachment protein-like"/>
    <property type="match status" value="1"/>
</dbReference>
<evidence type="ECO:0000256" key="7">
    <source>
        <dbReference type="RuleBase" id="RU367013"/>
    </source>
</evidence>
<evidence type="ECO:0000256" key="3">
    <source>
        <dbReference type="ARBA" id="ARBA00022448"/>
    </source>
</evidence>
<dbReference type="GO" id="GO:0031201">
    <property type="term" value="C:SNARE complex"/>
    <property type="evidence" value="ECO:0007669"/>
    <property type="project" value="TreeGrafter"/>
</dbReference>
<dbReference type="Pfam" id="PF14938">
    <property type="entry name" value="SNAP"/>
    <property type="match status" value="1"/>
</dbReference>
<sequence length="387" mass="42711">MSSTIYHAMNSVAWLKKNCCELIGIGQHYVDFANGVSGHHRHMLAFLETMLASQFNFHSNLLMQHEAQSTLAISKASQNIAAASQKDALSMKTVSYLTFVQANKTLASASSGFSFFGGRETKYQDAADLFIQAANSFKMQKQLREAGQAFEQAAEIQTKYLNDPDDAANTMVDAFKSYRTVDADAASRCLDVAVQRYCVKGNFRRAATHKESLGDLYENELNDNNKAIECYEAAAGWYEGDNAIALANKLWLKVADLAALEGDYHKAIGNFEKVAKASVSNNLMKYSVKDYFLKAGICYLATGDLIAAQRAIGGYAELDPGFASQRENLLLNDILASVQAGDPEDFADKLYMYDQVSKLDKWKTTILLRVKNNIVKAEDEGGDDEFA</sequence>
<evidence type="ECO:0000256" key="6">
    <source>
        <dbReference type="ARBA" id="ARBA00023136"/>
    </source>
</evidence>
<keyword evidence="4 7" id="KW-0931">ER-Golgi transport</keyword>
<dbReference type="GO" id="GO:0019905">
    <property type="term" value="F:syntaxin binding"/>
    <property type="evidence" value="ECO:0007669"/>
    <property type="project" value="TreeGrafter"/>
</dbReference>
<dbReference type="PANTHER" id="PTHR13768:SF8">
    <property type="entry name" value="ALPHA-SOLUBLE NSF ATTACHMENT PROTEIN"/>
    <property type="match status" value="1"/>
</dbReference>
<name>A0A084G8V3_PSEDA</name>
<comment type="subcellular location">
    <subcellularLocation>
        <location evidence="1 7">Membrane</location>
        <topology evidence="1 7">Peripheral membrane protein</topology>
    </subcellularLocation>
</comment>
<accession>A0A084G8V3</accession>
<dbReference type="EMBL" id="JOWA01000090">
    <property type="protein sequence ID" value="KEZ43765.1"/>
    <property type="molecule type" value="Genomic_DNA"/>
</dbReference>
<keyword evidence="5 7" id="KW-0653">Protein transport</keyword>
<evidence type="ECO:0000256" key="1">
    <source>
        <dbReference type="ARBA" id="ARBA00004170"/>
    </source>
</evidence>
<dbReference type="GO" id="GO:0005483">
    <property type="term" value="F:soluble NSF attachment protein activity"/>
    <property type="evidence" value="ECO:0007669"/>
    <property type="project" value="TreeGrafter"/>
</dbReference>
<dbReference type="OrthoDB" id="9984275at2759"/>
<dbReference type="PANTHER" id="PTHR13768">
    <property type="entry name" value="SOLUBLE NSF ATTACHMENT PROTEIN SNAP"/>
    <property type="match status" value="1"/>
</dbReference>
<protein>
    <recommendedName>
        <fullName evidence="10">Alpha-soluble NSF attachment protein</fullName>
    </recommendedName>
</protein>
<dbReference type="Gene3D" id="1.25.40.10">
    <property type="entry name" value="Tetratricopeptide repeat domain"/>
    <property type="match status" value="1"/>
</dbReference>
<dbReference type="PRINTS" id="PR00448">
    <property type="entry name" value="NSFATTACHMNT"/>
</dbReference>
<proteinExistence type="inferred from homology"/>
<dbReference type="GO" id="GO:0005774">
    <property type="term" value="C:vacuolar membrane"/>
    <property type="evidence" value="ECO:0007669"/>
    <property type="project" value="TreeGrafter"/>
</dbReference>
<organism evidence="8 9">
    <name type="scientific">Pseudallescheria apiosperma</name>
    <name type="common">Scedosporium apiospermum</name>
    <dbReference type="NCBI Taxonomy" id="563466"/>
    <lineage>
        <taxon>Eukaryota</taxon>
        <taxon>Fungi</taxon>
        <taxon>Dikarya</taxon>
        <taxon>Ascomycota</taxon>
        <taxon>Pezizomycotina</taxon>
        <taxon>Sordariomycetes</taxon>
        <taxon>Hypocreomycetidae</taxon>
        <taxon>Microascales</taxon>
        <taxon>Microascaceae</taxon>
        <taxon>Scedosporium</taxon>
    </lineage>
</organism>
<keyword evidence="9" id="KW-1185">Reference proteome</keyword>
<comment type="function">
    <text evidence="7">Required for vesicular transport between the endoplasmic reticulum and the Golgi apparatus.</text>
</comment>
<dbReference type="GeneID" id="27722980"/>
<gene>
    <name evidence="8" type="ORF">SAPIO_CDS3908</name>
</gene>
<evidence type="ECO:0000256" key="5">
    <source>
        <dbReference type="ARBA" id="ARBA00022927"/>
    </source>
</evidence>
<evidence type="ECO:0000313" key="9">
    <source>
        <dbReference type="Proteomes" id="UP000028545"/>
    </source>
</evidence>
<dbReference type="GO" id="GO:0006886">
    <property type="term" value="P:intracellular protein transport"/>
    <property type="evidence" value="ECO:0007669"/>
    <property type="project" value="UniProtKB-UniRule"/>
</dbReference>
<evidence type="ECO:0000256" key="4">
    <source>
        <dbReference type="ARBA" id="ARBA00022892"/>
    </source>
</evidence>
<dbReference type="Proteomes" id="UP000028545">
    <property type="component" value="Unassembled WGS sequence"/>
</dbReference>
<dbReference type="InterPro" id="IPR000744">
    <property type="entry name" value="NSF_attach"/>
</dbReference>
<dbReference type="HOGENOM" id="CLU_046329_1_0_1"/>